<sequence length="145" mass="16697">MHLVAFLFVTICTVLVCLNVFSIKIKTGRKEAEIDNETRTIYKVFLIVCVIIVFVGMMLPIAKDSKYIYNKEYKVDHGIVYREAMRKGSLGLFNSIIVTVDGQEYVYRVLYNDDNIKKGDSVRITYLPNTTWSVVEKEESIPKVD</sequence>
<feature type="transmembrane region" description="Helical" evidence="1">
    <location>
        <begin position="41"/>
        <end position="62"/>
    </location>
</feature>
<dbReference type="EMBL" id="FOGJ01000001">
    <property type="protein sequence ID" value="SER03058.1"/>
    <property type="molecule type" value="Genomic_DNA"/>
</dbReference>
<keyword evidence="1" id="KW-0812">Transmembrane</keyword>
<reference evidence="2 3" key="1">
    <citation type="submission" date="2016-10" db="EMBL/GenBank/DDBJ databases">
        <authorList>
            <person name="de Groot N.N."/>
        </authorList>
    </citation>
    <scope>NUCLEOTIDE SEQUENCE [LARGE SCALE GENOMIC DNA]</scope>
    <source>
        <strain evidence="2 3">AR40</strain>
    </source>
</reference>
<protein>
    <recommendedName>
        <fullName evidence="4">DUF3592 domain-containing protein</fullName>
    </recommendedName>
</protein>
<organism evidence="2 3">
    <name type="scientific">Butyrivibrio fibrisolvens</name>
    <dbReference type="NCBI Taxonomy" id="831"/>
    <lineage>
        <taxon>Bacteria</taxon>
        <taxon>Bacillati</taxon>
        <taxon>Bacillota</taxon>
        <taxon>Clostridia</taxon>
        <taxon>Lachnospirales</taxon>
        <taxon>Lachnospiraceae</taxon>
        <taxon>Butyrivibrio</taxon>
    </lineage>
</organism>
<name>A0A1H9KVG9_BUTFI</name>
<dbReference type="OrthoDB" id="9992256at2"/>
<dbReference type="AlphaFoldDB" id="A0A1H9KVG9"/>
<evidence type="ECO:0000313" key="2">
    <source>
        <dbReference type="EMBL" id="SER03058.1"/>
    </source>
</evidence>
<accession>A0A1H9KVG9</accession>
<evidence type="ECO:0008006" key="4">
    <source>
        <dbReference type="Google" id="ProtNLM"/>
    </source>
</evidence>
<dbReference type="Proteomes" id="UP000182584">
    <property type="component" value="Unassembled WGS sequence"/>
</dbReference>
<keyword evidence="1" id="KW-1133">Transmembrane helix</keyword>
<keyword evidence="1" id="KW-0472">Membrane</keyword>
<evidence type="ECO:0000256" key="1">
    <source>
        <dbReference type="SAM" id="Phobius"/>
    </source>
</evidence>
<proteinExistence type="predicted"/>
<gene>
    <name evidence="2" type="ORF">SAMN04487884_101182</name>
</gene>
<evidence type="ECO:0000313" key="3">
    <source>
        <dbReference type="Proteomes" id="UP000182584"/>
    </source>
</evidence>